<keyword evidence="3" id="KW-0808">Transferase</keyword>
<dbReference type="AlphaFoldDB" id="A0AAT9GPU4"/>
<evidence type="ECO:0000259" key="2">
    <source>
        <dbReference type="PROSITE" id="PS50011"/>
    </source>
</evidence>
<dbReference type="InterPro" id="IPR011009">
    <property type="entry name" value="Kinase-like_dom_sf"/>
</dbReference>
<dbReference type="SUPFAM" id="SSF101424">
    <property type="entry name" value="Hypothetical protein ST1625"/>
    <property type="match status" value="1"/>
</dbReference>
<sequence length="516" mass="59046">MLRELVHNFGVVVFSLGILLALLSVYDLLLLPFAFLFILLGYLALLLLYRDYKKALIEGLKIPIIIILIFVAFYILKFAKIFPYVYEIDGGIGGAVAFLIYRLRWNICRENNCRVILRYVQKSNDYLNCRNLIKFAECFARADAEYYFVQTIRKMRKKDLEKLSEMNLPGKYLYILSHFYQEKRNELLVRACKDGFKQACKEWKPVMWKGSTINGYKIVDVIGEGGLSYVLKAEKGGKLYAIKIPKLNPSSFTTRSIKDMLMDIKNEESVLVQLSEKSPNIVKVYAVHFDEPDIYAILKGDITNYILNPPHIVLEYMAGGSANDYNFTDPRWRKVVYLIIAKIASSLDKIHKSGYVHSDVKPHNILFTSPLTKKPDENLKALMSGKIEVKLSDLGSAVKVGEKAIQLTPEYASIEHVRSMILGGITPFDDIYSLGATAFKLLTGKILNSPQMIKAYEDFFATMNLSVLDLKLYVTRDYSPLNIVERDVANFIMYMTSPTKRPTASEVFRFFYSKVF</sequence>
<feature type="transmembrane region" description="Helical" evidence="1">
    <location>
        <begin position="56"/>
        <end position="75"/>
    </location>
</feature>
<dbReference type="Gene3D" id="3.30.200.20">
    <property type="entry name" value="Phosphorylase Kinase, domain 1"/>
    <property type="match status" value="1"/>
</dbReference>
<accession>A0AAT9GPU4</accession>
<dbReference type="InterPro" id="IPR036321">
    <property type="entry name" value="ST1625"/>
</dbReference>
<reference evidence="3" key="1">
    <citation type="submission" date="2024-03" db="EMBL/GenBank/DDBJ databases">
        <title>Complete genome sequence of Sulfurisphaera javensis strain KD-1.</title>
        <authorList>
            <person name="Sakai H."/>
            <person name="Nur N."/>
            <person name="Suwanto A."/>
            <person name="Kurosawa N."/>
        </authorList>
    </citation>
    <scope>NUCLEOTIDE SEQUENCE</scope>
    <source>
        <strain evidence="3">KD-1</strain>
    </source>
</reference>
<feature type="transmembrane region" description="Helical" evidence="1">
    <location>
        <begin position="29"/>
        <end position="49"/>
    </location>
</feature>
<dbReference type="PROSITE" id="PS00108">
    <property type="entry name" value="PROTEIN_KINASE_ST"/>
    <property type="match status" value="1"/>
</dbReference>
<keyword evidence="1" id="KW-0472">Membrane</keyword>
<dbReference type="Pfam" id="PF00069">
    <property type="entry name" value="Pkinase"/>
    <property type="match status" value="1"/>
</dbReference>
<name>A0AAT9GPU4_9CREN</name>
<dbReference type="KEGG" id="sjv:SJAV_07650"/>
<dbReference type="PANTHER" id="PTHR44167:SF24">
    <property type="entry name" value="SERINE_THREONINE-PROTEIN KINASE CHK2"/>
    <property type="match status" value="1"/>
</dbReference>
<dbReference type="SMART" id="SM00220">
    <property type="entry name" value="S_TKc"/>
    <property type="match status" value="1"/>
</dbReference>
<dbReference type="GO" id="GO:0005524">
    <property type="term" value="F:ATP binding"/>
    <property type="evidence" value="ECO:0007669"/>
    <property type="project" value="InterPro"/>
</dbReference>
<dbReference type="EMBL" id="AP031322">
    <property type="protein sequence ID" value="BFH72821.1"/>
    <property type="molecule type" value="Genomic_DNA"/>
</dbReference>
<feature type="domain" description="Protein kinase" evidence="2">
    <location>
        <begin position="216"/>
        <end position="516"/>
    </location>
</feature>
<evidence type="ECO:0000313" key="3">
    <source>
        <dbReference type="EMBL" id="BFH72821.1"/>
    </source>
</evidence>
<dbReference type="InterPro" id="IPR008271">
    <property type="entry name" value="Ser/Thr_kinase_AS"/>
</dbReference>
<protein>
    <submittedName>
        <fullName evidence="3">Protein kinase</fullName>
    </submittedName>
</protein>
<dbReference type="Gene3D" id="1.10.510.10">
    <property type="entry name" value="Transferase(Phosphotransferase) domain 1"/>
    <property type="match status" value="1"/>
</dbReference>
<dbReference type="Gene3D" id="1.25.40.350">
    <property type="match status" value="1"/>
</dbReference>
<proteinExistence type="predicted"/>
<feature type="transmembrane region" description="Helical" evidence="1">
    <location>
        <begin position="5"/>
        <end position="23"/>
    </location>
</feature>
<dbReference type="PROSITE" id="PS50011">
    <property type="entry name" value="PROTEIN_KINASE_DOM"/>
    <property type="match status" value="1"/>
</dbReference>
<keyword evidence="3" id="KW-0418">Kinase</keyword>
<organism evidence="3">
    <name type="scientific">Sulfurisphaera javensis</name>
    <dbReference type="NCBI Taxonomy" id="2049879"/>
    <lineage>
        <taxon>Archaea</taxon>
        <taxon>Thermoproteota</taxon>
        <taxon>Thermoprotei</taxon>
        <taxon>Sulfolobales</taxon>
        <taxon>Sulfolobaceae</taxon>
        <taxon>Sulfurisphaera</taxon>
    </lineage>
</organism>
<dbReference type="PANTHER" id="PTHR44167">
    <property type="entry name" value="OVARIAN-SPECIFIC SERINE/THREONINE-PROTEIN KINASE LOK-RELATED"/>
    <property type="match status" value="1"/>
</dbReference>
<gene>
    <name evidence="3" type="ORF">SJAV_07650</name>
</gene>
<keyword evidence="1" id="KW-1133">Transmembrane helix</keyword>
<dbReference type="GO" id="GO:0004672">
    <property type="term" value="F:protein kinase activity"/>
    <property type="evidence" value="ECO:0007669"/>
    <property type="project" value="InterPro"/>
</dbReference>
<dbReference type="InterPro" id="IPR000719">
    <property type="entry name" value="Prot_kinase_dom"/>
</dbReference>
<keyword evidence="1" id="KW-0812">Transmembrane</keyword>
<dbReference type="SUPFAM" id="SSF56112">
    <property type="entry name" value="Protein kinase-like (PK-like)"/>
    <property type="match status" value="1"/>
</dbReference>
<dbReference type="RefSeq" id="WP_369611017.1">
    <property type="nucleotide sequence ID" value="NZ_AP031322.1"/>
</dbReference>
<dbReference type="GeneID" id="92353697"/>
<evidence type="ECO:0000256" key="1">
    <source>
        <dbReference type="SAM" id="Phobius"/>
    </source>
</evidence>